<feature type="domain" description="Major capsid protein N-terminal" evidence="2">
    <location>
        <begin position="25"/>
        <end position="240"/>
    </location>
</feature>
<proteinExistence type="predicted"/>
<dbReference type="AlphaFoldDB" id="A0A6C0AWY6"/>
<evidence type="ECO:0000313" key="3">
    <source>
        <dbReference type="EMBL" id="QHS84457.1"/>
    </source>
</evidence>
<evidence type="ECO:0000259" key="1">
    <source>
        <dbReference type="Pfam" id="PF04451"/>
    </source>
</evidence>
<dbReference type="GO" id="GO:0005198">
    <property type="term" value="F:structural molecule activity"/>
    <property type="evidence" value="ECO:0007669"/>
    <property type="project" value="InterPro"/>
</dbReference>
<accession>A0A6C0AWY6</accession>
<dbReference type="InterPro" id="IPR016112">
    <property type="entry name" value="VP_dsDNA_II"/>
</dbReference>
<dbReference type="EMBL" id="MN738808">
    <property type="protein sequence ID" value="QHS84457.1"/>
    <property type="molecule type" value="Genomic_DNA"/>
</dbReference>
<dbReference type="InterPro" id="IPR038519">
    <property type="entry name" value="MCP_C_sf"/>
</dbReference>
<name>A0A6C0AWY6_9ZZZZ</name>
<dbReference type="InterPro" id="IPR007542">
    <property type="entry name" value="MCP_C"/>
</dbReference>
<sequence>MPGGLLNLVAHGNLNVIINGNPTKTFFKTTYAKHTNFGLQKFKIDFDGLKVLRLTEDSKFSFKIPRYADLLMDTYLAITLPTIWSPILNSNGPAVNKVPYEFKWIDNLGAQLIRKVRYMIGGQIIQEFTGQYLYNMVQRDFSEGKKKLFNEMIGNVPELNDPANYSNRNGYYPNAIHYPEEVGGAEPSIRSKTLYIPLNIWSTLSSKMAIPLVSLQYNYLHIEIECRPIQELFVIRDVLNPDQKHIPVSNLFLDESGINKSLSRTPSTDDHVHTIPHLFTLQNNTKYIKPDQNVEQYKFFRFLHPPPVNVAGTSDDDYPSTRSDWYANIHLISTYGFLSEPEVRSFAANPQKYLIKEVHEEIIYDVVGNKNTRVNSNGMVTSWMWFFQRSDVDLRNEWSNYTNWPYKELPFPNTDFSGENIDYRIVDSGPYKLENQRDIMMEWGFTLDGKIRETNFEAGVFNLIEKYVRTAGNSDLGLYCYNFCLNTDPFQHQPSGAINLSKFSNIEFDYKVYTPALDASAQTFVICDSEGGIAGINKPTWKLYEYDYTLHVMEERYNILSFESGNASLQFAR</sequence>
<dbReference type="Gene3D" id="2.70.9.20">
    <property type="entry name" value="Major capsid protein Vp54"/>
    <property type="match status" value="1"/>
</dbReference>
<dbReference type="Gene3D" id="2.70.9.10">
    <property type="entry name" value="Adenovirus Type 2 Hexon, domain 4"/>
    <property type="match status" value="1"/>
</dbReference>
<feature type="domain" description="Major capsid protein C-terminal" evidence="1">
    <location>
        <begin position="342"/>
        <end position="567"/>
    </location>
</feature>
<organism evidence="3">
    <name type="scientific">viral metagenome</name>
    <dbReference type="NCBI Taxonomy" id="1070528"/>
    <lineage>
        <taxon>unclassified sequences</taxon>
        <taxon>metagenomes</taxon>
        <taxon>organismal metagenomes</taxon>
    </lineage>
</organism>
<evidence type="ECO:0000259" key="2">
    <source>
        <dbReference type="Pfam" id="PF16903"/>
    </source>
</evidence>
<dbReference type="SUPFAM" id="SSF49749">
    <property type="entry name" value="Group II dsDNA viruses VP"/>
    <property type="match status" value="2"/>
</dbReference>
<protein>
    <recommendedName>
        <fullName evidence="4">Major capsid protein N-terminal domain-containing protein</fullName>
    </recommendedName>
</protein>
<dbReference type="InterPro" id="IPR031654">
    <property type="entry name" value="Capsid_N"/>
</dbReference>
<dbReference type="Pfam" id="PF16903">
    <property type="entry name" value="Capsid_N"/>
    <property type="match status" value="1"/>
</dbReference>
<dbReference type="Pfam" id="PF04451">
    <property type="entry name" value="Capsid_NCLDV"/>
    <property type="match status" value="1"/>
</dbReference>
<reference evidence="3" key="1">
    <citation type="journal article" date="2020" name="Nature">
        <title>Giant virus diversity and host interactions through global metagenomics.</title>
        <authorList>
            <person name="Schulz F."/>
            <person name="Roux S."/>
            <person name="Paez-Espino D."/>
            <person name="Jungbluth S."/>
            <person name="Walsh D.A."/>
            <person name="Denef V.J."/>
            <person name="McMahon K.D."/>
            <person name="Konstantinidis K.T."/>
            <person name="Eloe-Fadrosh E.A."/>
            <person name="Kyrpides N.C."/>
            <person name="Woyke T."/>
        </authorList>
    </citation>
    <scope>NUCLEOTIDE SEQUENCE</scope>
    <source>
        <strain evidence="3">GVMAG-S-ERX556022-25</strain>
    </source>
</reference>
<evidence type="ECO:0008006" key="4">
    <source>
        <dbReference type="Google" id="ProtNLM"/>
    </source>
</evidence>